<accession>A0A2T9Y7U0</accession>
<proteinExistence type="predicted"/>
<protein>
    <submittedName>
        <fullName evidence="1">Uncharacterized protein</fullName>
    </submittedName>
</protein>
<feature type="non-terminal residue" evidence="1">
    <location>
        <position position="126"/>
    </location>
</feature>
<sequence length="126" mass="14271">MDASLADLDFSTDWDSLIDYFLTSLQFDQIKSLEKSSKNLLILSSIKHISDTLTQINSFYSEFLAFERSLLLDSIAQYEKYVDLANLVPLESCTFYPYLTSLSQLALELNINSLKPSLLCAAQSDH</sequence>
<name>A0A2T9Y7U0_9FUNG</name>
<keyword evidence="2" id="KW-1185">Reference proteome</keyword>
<dbReference type="AlphaFoldDB" id="A0A2T9Y7U0"/>
<dbReference type="EMBL" id="MBFS01003158">
    <property type="protein sequence ID" value="PVU88392.1"/>
    <property type="molecule type" value="Genomic_DNA"/>
</dbReference>
<evidence type="ECO:0000313" key="1">
    <source>
        <dbReference type="EMBL" id="PVU88392.1"/>
    </source>
</evidence>
<comment type="caution">
    <text evidence="1">The sequence shown here is derived from an EMBL/GenBank/DDBJ whole genome shotgun (WGS) entry which is preliminary data.</text>
</comment>
<reference evidence="1 2" key="1">
    <citation type="journal article" date="2018" name="MBio">
        <title>Comparative Genomics Reveals the Core Gene Toolbox for the Fungus-Insect Symbiosis.</title>
        <authorList>
            <person name="Wang Y."/>
            <person name="Stata M."/>
            <person name="Wang W."/>
            <person name="Stajich J.E."/>
            <person name="White M.M."/>
            <person name="Moncalvo J.M."/>
        </authorList>
    </citation>
    <scope>NUCLEOTIDE SEQUENCE [LARGE SCALE GENOMIC DNA]</scope>
    <source>
        <strain evidence="1 2">SC-DP-2</strain>
    </source>
</reference>
<evidence type="ECO:0000313" key="2">
    <source>
        <dbReference type="Proteomes" id="UP000245609"/>
    </source>
</evidence>
<dbReference type="Proteomes" id="UP000245609">
    <property type="component" value="Unassembled WGS sequence"/>
</dbReference>
<gene>
    <name evidence="1" type="ORF">BB560_006374</name>
</gene>
<organism evidence="1 2">
    <name type="scientific">Smittium megazygosporum</name>
    <dbReference type="NCBI Taxonomy" id="133381"/>
    <lineage>
        <taxon>Eukaryota</taxon>
        <taxon>Fungi</taxon>
        <taxon>Fungi incertae sedis</taxon>
        <taxon>Zoopagomycota</taxon>
        <taxon>Kickxellomycotina</taxon>
        <taxon>Harpellomycetes</taxon>
        <taxon>Harpellales</taxon>
        <taxon>Legeriomycetaceae</taxon>
        <taxon>Smittium</taxon>
    </lineage>
</organism>